<dbReference type="Proteomes" id="UP000003741">
    <property type="component" value="Unassembled WGS sequence"/>
</dbReference>
<name>I9QJN1_9BACE</name>
<reference evidence="1 2" key="1">
    <citation type="submission" date="2012-02" db="EMBL/GenBank/DDBJ databases">
        <title>The Genome Sequence of Bacteroides cellulosilyticus CL02T12C19.</title>
        <authorList>
            <consortium name="The Broad Institute Genome Sequencing Platform"/>
            <person name="Earl A."/>
            <person name="Ward D."/>
            <person name="Feldgarden M."/>
            <person name="Gevers D."/>
            <person name="Zitomersky N.L."/>
            <person name="Coyne M.J."/>
            <person name="Comstock L.E."/>
            <person name="Young S.K."/>
            <person name="Zeng Q."/>
            <person name="Gargeya S."/>
            <person name="Fitzgerald M."/>
            <person name="Haas B."/>
            <person name="Abouelleil A."/>
            <person name="Alvarado L."/>
            <person name="Arachchi H.M."/>
            <person name="Berlin A."/>
            <person name="Chapman S.B."/>
            <person name="Gearin G."/>
            <person name="Goldberg J."/>
            <person name="Griggs A."/>
            <person name="Gujja S."/>
            <person name="Hansen M."/>
            <person name="Heiman D."/>
            <person name="Howarth C."/>
            <person name="Larimer J."/>
            <person name="Lui A."/>
            <person name="MacDonald P.J.P."/>
            <person name="McCowen C."/>
            <person name="Montmayeur A."/>
            <person name="Murphy C."/>
            <person name="Neiman D."/>
            <person name="Pearson M."/>
            <person name="Priest M."/>
            <person name="Roberts A."/>
            <person name="Saif S."/>
            <person name="Shea T."/>
            <person name="Sisk P."/>
            <person name="Stolte C."/>
            <person name="Sykes S."/>
            <person name="Wortman J."/>
            <person name="Nusbaum C."/>
            <person name="Birren B."/>
        </authorList>
    </citation>
    <scope>NUCLEOTIDE SEQUENCE [LARGE SCALE GENOMIC DNA]</scope>
    <source>
        <strain evidence="1 2">CL02T12C19</strain>
    </source>
</reference>
<dbReference type="OrthoDB" id="1625426at2"/>
<dbReference type="SUPFAM" id="SSF52540">
    <property type="entry name" value="P-loop containing nucleoside triphosphate hydrolases"/>
    <property type="match status" value="1"/>
</dbReference>
<dbReference type="RefSeq" id="WP_007217552.1">
    <property type="nucleotide sequence ID" value="NZ_JH724087.1"/>
</dbReference>
<comment type="caution">
    <text evidence="1">The sequence shown here is derived from an EMBL/GenBank/DDBJ whole genome shotgun (WGS) entry which is preliminary data.</text>
</comment>
<protein>
    <recommendedName>
        <fullName evidence="3">AAA+ ATPase domain-containing protein</fullName>
    </recommendedName>
</protein>
<dbReference type="PATRIC" id="fig|997874.3.peg.3180"/>
<evidence type="ECO:0000313" key="1">
    <source>
        <dbReference type="EMBL" id="EIY29746.1"/>
    </source>
</evidence>
<organism evidence="1 2">
    <name type="scientific">Bacteroides cellulosilyticus CL02T12C19</name>
    <dbReference type="NCBI Taxonomy" id="997874"/>
    <lineage>
        <taxon>Bacteria</taxon>
        <taxon>Pseudomonadati</taxon>
        <taxon>Bacteroidota</taxon>
        <taxon>Bacteroidia</taxon>
        <taxon>Bacteroidales</taxon>
        <taxon>Bacteroidaceae</taxon>
        <taxon>Bacteroides</taxon>
    </lineage>
</organism>
<dbReference type="HOGENOM" id="CLU_064891_2_1_10"/>
<evidence type="ECO:0008006" key="3">
    <source>
        <dbReference type="Google" id="ProtNLM"/>
    </source>
</evidence>
<proteinExistence type="predicted"/>
<dbReference type="AlphaFoldDB" id="I9QJN1"/>
<gene>
    <name evidence="1" type="ORF">HMPREF1062_03091</name>
</gene>
<accession>I9QJN1</accession>
<dbReference type="InterPro" id="IPR027417">
    <property type="entry name" value="P-loop_NTPase"/>
</dbReference>
<keyword evidence="2" id="KW-1185">Reference proteome</keyword>
<sequence>MLNLRVSSKKQAKIKLALQGCAGSGKTYSALLLAYGLTNDWTKIAVIDSENGSADLYSHLGNYNVLPLLENFTPETYIEAIQVCESAGMQVIIIDSISQCWDCLLEYHANLQGNSFTNWQKITPRMNAFMQKILQSQSHVICTMRCKQDYVLSEKNGKMIPEKVGLKAVMRDGIDYEFTIVFDVNMKHQALVSKDRTNLFAGKPDFTITPTTGQIILDWCNNGVNLDVIKQKINQAKTIEELTSIYHQYPEWYQQLTSDFMQKKMLLQEEANKPIINYSPNFVRYGSNSNPAINASAQN</sequence>
<dbReference type="Pfam" id="PF13479">
    <property type="entry name" value="AAA_24"/>
    <property type="match status" value="1"/>
</dbReference>
<evidence type="ECO:0000313" key="2">
    <source>
        <dbReference type="Proteomes" id="UP000003741"/>
    </source>
</evidence>
<dbReference type="EMBL" id="AGXG01000067">
    <property type="protein sequence ID" value="EIY29746.1"/>
    <property type="molecule type" value="Genomic_DNA"/>
</dbReference>